<dbReference type="GO" id="GO:0052689">
    <property type="term" value="F:carboxylic ester hydrolase activity"/>
    <property type="evidence" value="ECO:0007669"/>
    <property type="project" value="TreeGrafter"/>
</dbReference>
<dbReference type="InterPro" id="IPR003140">
    <property type="entry name" value="PLipase/COase/thioEstase"/>
</dbReference>
<dbReference type="SUPFAM" id="SSF53474">
    <property type="entry name" value="alpha/beta-Hydrolases"/>
    <property type="match status" value="1"/>
</dbReference>
<feature type="domain" description="Phospholipase/carboxylesterase/thioesterase" evidence="2">
    <location>
        <begin position="6"/>
        <end position="255"/>
    </location>
</feature>
<dbReference type="EMBL" id="JAUEDM010000002">
    <property type="protein sequence ID" value="KAK3326682.1"/>
    <property type="molecule type" value="Genomic_DNA"/>
</dbReference>
<organism evidence="3 4">
    <name type="scientific">Apodospora peruviana</name>
    <dbReference type="NCBI Taxonomy" id="516989"/>
    <lineage>
        <taxon>Eukaryota</taxon>
        <taxon>Fungi</taxon>
        <taxon>Dikarya</taxon>
        <taxon>Ascomycota</taxon>
        <taxon>Pezizomycotina</taxon>
        <taxon>Sordariomycetes</taxon>
        <taxon>Sordariomycetidae</taxon>
        <taxon>Sordariales</taxon>
        <taxon>Lasiosphaeriaceae</taxon>
        <taxon>Apodospora</taxon>
    </lineage>
</organism>
<protein>
    <submittedName>
        <fullName evidence="3">Phospholipase/carboxylesterase family protein</fullName>
    </submittedName>
</protein>
<reference evidence="3" key="1">
    <citation type="journal article" date="2023" name="Mol. Phylogenet. Evol.">
        <title>Genome-scale phylogeny and comparative genomics of the fungal order Sordariales.</title>
        <authorList>
            <person name="Hensen N."/>
            <person name="Bonometti L."/>
            <person name="Westerberg I."/>
            <person name="Brannstrom I.O."/>
            <person name="Guillou S."/>
            <person name="Cros-Aarteil S."/>
            <person name="Calhoun S."/>
            <person name="Haridas S."/>
            <person name="Kuo A."/>
            <person name="Mondo S."/>
            <person name="Pangilinan J."/>
            <person name="Riley R."/>
            <person name="LaButti K."/>
            <person name="Andreopoulos B."/>
            <person name="Lipzen A."/>
            <person name="Chen C."/>
            <person name="Yan M."/>
            <person name="Daum C."/>
            <person name="Ng V."/>
            <person name="Clum A."/>
            <person name="Steindorff A."/>
            <person name="Ohm R.A."/>
            <person name="Martin F."/>
            <person name="Silar P."/>
            <person name="Natvig D.O."/>
            <person name="Lalanne C."/>
            <person name="Gautier V."/>
            <person name="Ament-Velasquez S.L."/>
            <person name="Kruys A."/>
            <person name="Hutchinson M.I."/>
            <person name="Powell A.J."/>
            <person name="Barry K."/>
            <person name="Miller A.N."/>
            <person name="Grigoriev I.V."/>
            <person name="Debuchy R."/>
            <person name="Gladieux P."/>
            <person name="Hiltunen Thoren M."/>
            <person name="Johannesson H."/>
        </authorList>
    </citation>
    <scope>NUCLEOTIDE SEQUENCE</scope>
    <source>
        <strain evidence="3">CBS 118394</strain>
    </source>
</reference>
<keyword evidence="4" id="KW-1185">Reference proteome</keyword>
<dbReference type="GO" id="GO:0005737">
    <property type="term" value="C:cytoplasm"/>
    <property type="evidence" value="ECO:0007669"/>
    <property type="project" value="TreeGrafter"/>
</dbReference>
<evidence type="ECO:0000313" key="4">
    <source>
        <dbReference type="Proteomes" id="UP001283341"/>
    </source>
</evidence>
<comment type="caution">
    <text evidence="3">The sequence shown here is derived from an EMBL/GenBank/DDBJ whole genome shotgun (WGS) entry which is preliminary data.</text>
</comment>
<dbReference type="Proteomes" id="UP001283341">
    <property type="component" value="Unassembled WGS sequence"/>
</dbReference>
<dbReference type="InterPro" id="IPR029058">
    <property type="entry name" value="AB_hydrolase_fold"/>
</dbReference>
<dbReference type="PANTHER" id="PTHR10655:SF63">
    <property type="entry name" value="PHOSPHOLIPASE_CARBOXYLESTERASE_THIOESTERASE DOMAIN-CONTAINING PROTEIN"/>
    <property type="match status" value="1"/>
</dbReference>
<comment type="similarity">
    <text evidence="1">Belongs to the AB hydrolase superfamily. AB hydrolase 2 family.</text>
</comment>
<accession>A0AAE0IKY3</accession>
<dbReference type="AlphaFoldDB" id="A0AAE0IKY3"/>
<reference evidence="3" key="2">
    <citation type="submission" date="2023-06" db="EMBL/GenBank/DDBJ databases">
        <authorList>
            <consortium name="Lawrence Berkeley National Laboratory"/>
            <person name="Haridas S."/>
            <person name="Hensen N."/>
            <person name="Bonometti L."/>
            <person name="Westerberg I."/>
            <person name="Brannstrom I.O."/>
            <person name="Guillou S."/>
            <person name="Cros-Aarteil S."/>
            <person name="Calhoun S."/>
            <person name="Kuo A."/>
            <person name="Mondo S."/>
            <person name="Pangilinan J."/>
            <person name="Riley R."/>
            <person name="Labutti K."/>
            <person name="Andreopoulos B."/>
            <person name="Lipzen A."/>
            <person name="Chen C."/>
            <person name="Yanf M."/>
            <person name="Daum C."/>
            <person name="Ng V."/>
            <person name="Clum A."/>
            <person name="Steindorff A."/>
            <person name="Ohm R."/>
            <person name="Martin F."/>
            <person name="Silar P."/>
            <person name="Natvig D."/>
            <person name="Lalanne C."/>
            <person name="Gautier V."/>
            <person name="Ament-Velasquez S.L."/>
            <person name="Kruys A."/>
            <person name="Hutchinson M.I."/>
            <person name="Powell A.J."/>
            <person name="Barry K."/>
            <person name="Miller A.N."/>
            <person name="Grigoriev I.V."/>
            <person name="Debuchy R."/>
            <person name="Gladieux P."/>
            <person name="Thoren M.H."/>
            <person name="Johannesson H."/>
        </authorList>
    </citation>
    <scope>NUCLEOTIDE SEQUENCE</scope>
    <source>
        <strain evidence="3">CBS 118394</strain>
    </source>
</reference>
<dbReference type="Gene3D" id="3.40.50.1820">
    <property type="entry name" value="alpha/beta hydrolase"/>
    <property type="match status" value="1"/>
</dbReference>
<dbReference type="PANTHER" id="PTHR10655">
    <property type="entry name" value="LYSOPHOSPHOLIPASE-RELATED"/>
    <property type="match status" value="1"/>
</dbReference>
<evidence type="ECO:0000259" key="2">
    <source>
        <dbReference type="Pfam" id="PF02230"/>
    </source>
</evidence>
<proteinExistence type="inferred from homology"/>
<dbReference type="GO" id="GO:0008474">
    <property type="term" value="F:palmitoyl-(protein) hydrolase activity"/>
    <property type="evidence" value="ECO:0007669"/>
    <property type="project" value="TreeGrafter"/>
</dbReference>
<evidence type="ECO:0000313" key="3">
    <source>
        <dbReference type="EMBL" id="KAK3326682.1"/>
    </source>
</evidence>
<dbReference type="InterPro" id="IPR050565">
    <property type="entry name" value="LYPA1-2/EST-like"/>
</dbReference>
<name>A0AAE0IKY3_9PEZI</name>
<dbReference type="Pfam" id="PF02230">
    <property type="entry name" value="Abhydrolase_2"/>
    <property type="match status" value="1"/>
</dbReference>
<sequence>MPMNALMVATLRAQHTHTVVFLHGRGDNPRSFASSLAHWRDSRNRTLADAFPSFRWVFPTAPMRKCASLPDTIPQWFDVWNVRDFAEREELQSGGLREVVPAIRRILADEAALLGGRWDRVVLAGISMGCATSVHTLFNLDVVPAPEGGRRRLGAFMGFSGRCPFAGRSSLAEMRAALGLGADDSGEKAEEVLRNTPMLLEHCVDDPLVLIQNGRGLRDTLRVFGAQVTWKEYPDGGHWFNGPAGMDDAINFLNKYVVAGQAGISDEMDMS</sequence>
<gene>
    <name evidence="3" type="ORF">B0H66DRAFT_574018</name>
</gene>
<evidence type="ECO:0000256" key="1">
    <source>
        <dbReference type="ARBA" id="ARBA00006499"/>
    </source>
</evidence>